<name>C7M1C6_ACIFD</name>
<gene>
    <name evidence="3" type="ordered locus">Afer_1860</name>
</gene>
<organism evidence="3 4">
    <name type="scientific">Acidimicrobium ferrooxidans (strain DSM 10331 / JCM 15462 / NBRC 103882 / ICP)</name>
    <dbReference type="NCBI Taxonomy" id="525909"/>
    <lineage>
        <taxon>Bacteria</taxon>
        <taxon>Bacillati</taxon>
        <taxon>Actinomycetota</taxon>
        <taxon>Acidimicrobiia</taxon>
        <taxon>Acidimicrobiales</taxon>
        <taxon>Acidimicrobiaceae</taxon>
        <taxon>Acidimicrobium</taxon>
    </lineage>
</organism>
<dbReference type="STRING" id="525909.Afer_1860"/>
<dbReference type="KEGG" id="afo:Afer_1860"/>
<dbReference type="Proteomes" id="UP000000771">
    <property type="component" value="Chromosome"/>
</dbReference>
<feature type="compositionally biased region" description="Polar residues" evidence="1">
    <location>
        <begin position="14"/>
        <end position="30"/>
    </location>
</feature>
<evidence type="ECO:0000259" key="2">
    <source>
        <dbReference type="Pfam" id="PF20376"/>
    </source>
</evidence>
<proteinExistence type="predicted"/>
<dbReference type="InterPro" id="IPR046612">
    <property type="entry name" value="DUF6671"/>
</dbReference>
<dbReference type="eggNOG" id="ENOG502Z86U">
    <property type="taxonomic scope" value="Bacteria"/>
</dbReference>
<dbReference type="HOGENOM" id="CLU_066202_0_0_11"/>
<reference evidence="3 4" key="1">
    <citation type="journal article" date="2009" name="Stand. Genomic Sci.">
        <title>Complete genome sequence of Acidimicrobium ferrooxidans type strain (ICP).</title>
        <authorList>
            <person name="Clum A."/>
            <person name="Nolan M."/>
            <person name="Lang E."/>
            <person name="Glavina Del Rio T."/>
            <person name="Tice H."/>
            <person name="Copeland A."/>
            <person name="Cheng J.F."/>
            <person name="Lucas S."/>
            <person name="Chen F."/>
            <person name="Bruce D."/>
            <person name="Goodwin L."/>
            <person name="Pitluck S."/>
            <person name="Ivanova N."/>
            <person name="Mavrommatis K."/>
            <person name="Mikhailova N."/>
            <person name="Pati A."/>
            <person name="Chen A."/>
            <person name="Palaniappan K."/>
            <person name="Goker M."/>
            <person name="Spring S."/>
            <person name="Land M."/>
            <person name="Hauser L."/>
            <person name="Chang Y.J."/>
            <person name="Jeffries C.C."/>
            <person name="Chain P."/>
            <person name="Bristow J."/>
            <person name="Eisen J.A."/>
            <person name="Markowitz V."/>
            <person name="Hugenholtz P."/>
            <person name="Kyrpides N.C."/>
            <person name="Klenk H.P."/>
            <person name="Lapidus A."/>
        </authorList>
    </citation>
    <scope>NUCLEOTIDE SEQUENCE [LARGE SCALE GENOMIC DNA]</scope>
    <source>
        <strain evidence="4">DSM 10331 / JCM 15462 / NBRC 103882 / ICP</strain>
    </source>
</reference>
<feature type="domain" description="DUF6671" evidence="2">
    <location>
        <begin position="97"/>
        <end position="314"/>
    </location>
</feature>
<accession>C7M1C6</accession>
<evidence type="ECO:0000256" key="1">
    <source>
        <dbReference type="SAM" id="MobiDB-lite"/>
    </source>
</evidence>
<feature type="region of interest" description="Disordered" evidence="1">
    <location>
        <begin position="1"/>
        <end position="31"/>
    </location>
</feature>
<dbReference type="EMBL" id="CP001631">
    <property type="protein sequence ID" value="ACU54774.1"/>
    <property type="molecule type" value="Genomic_DNA"/>
</dbReference>
<dbReference type="Pfam" id="PF20376">
    <property type="entry name" value="DUF6671"/>
    <property type="match status" value="1"/>
</dbReference>
<evidence type="ECO:0000313" key="4">
    <source>
        <dbReference type="Proteomes" id="UP000000771"/>
    </source>
</evidence>
<protein>
    <recommendedName>
        <fullName evidence="2">DUF6671 domain-containing protein</fullName>
    </recommendedName>
</protein>
<sequence length="314" mass="33311">MPRPQRTSSSRSSEGLTTNPEVTCRPSRSWSRGHHPYAGLTAVLATKHDKLPLIAPPLEAAIGLQVEAVPVDTDVLGTFTGDIPRPGPALDTAIAKARLGMRAAGRSLGLASEGSIGPDPALPFVHADREIVVLVDDEHGIVVWESHASWDIVAASTTVRPDDDLEPFLREAHFPEHQVIVRPNHGVLHPIYKGIASLDHLTSAIAECARAATDGLARVETDLRANACPSRRSAIAAAAQRLADRIAARCPGCGAPGWGRVDVLVGIPCAWCGTEVPTPRAEIDGCVACDCRQMRPLVAAEHRADPSECPVCNP</sequence>
<dbReference type="AlphaFoldDB" id="C7M1C6"/>
<keyword evidence="4" id="KW-1185">Reference proteome</keyword>
<evidence type="ECO:0000313" key="3">
    <source>
        <dbReference type="EMBL" id="ACU54774.1"/>
    </source>
</evidence>